<keyword evidence="3" id="KW-1185">Reference proteome</keyword>
<reference evidence="2" key="1">
    <citation type="journal article" date="2022" name="bioRxiv">
        <title>Sequencing and chromosome-scale assembly of the giantPleurodeles waltlgenome.</title>
        <authorList>
            <person name="Brown T."/>
            <person name="Elewa A."/>
            <person name="Iarovenko S."/>
            <person name="Subramanian E."/>
            <person name="Araus A.J."/>
            <person name="Petzold A."/>
            <person name="Susuki M."/>
            <person name="Suzuki K.-i.T."/>
            <person name="Hayashi T."/>
            <person name="Toyoda A."/>
            <person name="Oliveira C."/>
            <person name="Osipova E."/>
            <person name="Leigh N.D."/>
            <person name="Simon A."/>
            <person name="Yun M.H."/>
        </authorList>
    </citation>
    <scope>NUCLEOTIDE SEQUENCE</scope>
    <source>
        <strain evidence="2">20211129_DDA</strain>
        <tissue evidence="2">Liver</tissue>
    </source>
</reference>
<proteinExistence type="predicted"/>
<gene>
    <name evidence="2" type="ORF">NDU88_003427</name>
</gene>
<evidence type="ECO:0000313" key="2">
    <source>
        <dbReference type="EMBL" id="KAJ1162963.1"/>
    </source>
</evidence>
<dbReference type="Proteomes" id="UP001066276">
    <property type="component" value="Chromosome 4_2"/>
</dbReference>
<comment type="caution">
    <text evidence="2">The sequence shown here is derived from an EMBL/GenBank/DDBJ whole genome shotgun (WGS) entry which is preliminary data.</text>
</comment>
<sequence length="67" mass="7214">MAWHNECSRVLEHPATIDGGSQAAGYRGGTAGDDLEGEGDGNPDIRIPLTINDRLPQQRLARTEKNA</sequence>
<feature type="region of interest" description="Disordered" evidence="1">
    <location>
        <begin position="13"/>
        <end position="67"/>
    </location>
</feature>
<name>A0AAV7SGA1_PLEWA</name>
<organism evidence="2 3">
    <name type="scientific">Pleurodeles waltl</name>
    <name type="common">Iberian ribbed newt</name>
    <dbReference type="NCBI Taxonomy" id="8319"/>
    <lineage>
        <taxon>Eukaryota</taxon>
        <taxon>Metazoa</taxon>
        <taxon>Chordata</taxon>
        <taxon>Craniata</taxon>
        <taxon>Vertebrata</taxon>
        <taxon>Euteleostomi</taxon>
        <taxon>Amphibia</taxon>
        <taxon>Batrachia</taxon>
        <taxon>Caudata</taxon>
        <taxon>Salamandroidea</taxon>
        <taxon>Salamandridae</taxon>
        <taxon>Pleurodelinae</taxon>
        <taxon>Pleurodeles</taxon>
    </lineage>
</organism>
<accession>A0AAV7SGA1</accession>
<dbReference type="EMBL" id="JANPWB010000008">
    <property type="protein sequence ID" value="KAJ1162963.1"/>
    <property type="molecule type" value="Genomic_DNA"/>
</dbReference>
<evidence type="ECO:0000313" key="3">
    <source>
        <dbReference type="Proteomes" id="UP001066276"/>
    </source>
</evidence>
<evidence type="ECO:0000256" key="1">
    <source>
        <dbReference type="SAM" id="MobiDB-lite"/>
    </source>
</evidence>
<dbReference type="AlphaFoldDB" id="A0AAV7SGA1"/>
<protein>
    <submittedName>
        <fullName evidence="2">Uncharacterized protein</fullName>
    </submittedName>
</protein>